<dbReference type="PANTHER" id="PTHR42842:SF3">
    <property type="entry name" value="FAD_NAD(P)-BINDING OXIDOREDUCTASE FAMILY PROTEIN"/>
    <property type="match status" value="1"/>
</dbReference>
<dbReference type="InterPro" id="IPR028348">
    <property type="entry name" value="FAD-binding_protein"/>
</dbReference>
<evidence type="ECO:0000313" key="2">
    <source>
        <dbReference type="EMBL" id="MPM99332.1"/>
    </source>
</evidence>
<dbReference type="InterPro" id="IPR049516">
    <property type="entry name" value="FAD-depend_C"/>
</dbReference>
<name>A0A645EFG5_9ZZZZ</name>
<dbReference type="EMBL" id="VSSQ01045433">
    <property type="protein sequence ID" value="MPM99332.1"/>
    <property type="molecule type" value="Genomic_DNA"/>
</dbReference>
<evidence type="ECO:0000259" key="1">
    <source>
        <dbReference type="Pfam" id="PF21688"/>
    </source>
</evidence>
<protein>
    <recommendedName>
        <fullName evidence="1">FAD-dependent protein C-terminal domain-containing protein</fullName>
    </recommendedName>
</protein>
<gene>
    <name evidence="2" type="ORF">SDC9_146523</name>
</gene>
<dbReference type="AlphaFoldDB" id="A0A645EFG5"/>
<proteinExistence type="predicted"/>
<comment type="caution">
    <text evidence="2">The sequence shown here is derived from an EMBL/GenBank/DDBJ whole genome shotgun (WGS) entry which is preliminary data.</text>
</comment>
<accession>A0A645EFG5</accession>
<dbReference type="Pfam" id="PF21688">
    <property type="entry name" value="FAD-depend_C"/>
    <property type="match status" value="1"/>
</dbReference>
<dbReference type="InterPro" id="IPR036188">
    <property type="entry name" value="FAD/NAD-bd_sf"/>
</dbReference>
<dbReference type="PANTHER" id="PTHR42842">
    <property type="entry name" value="FAD/NAD(P)-BINDING OXIDOREDUCTASE"/>
    <property type="match status" value="1"/>
</dbReference>
<organism evidence="2">
    <name type="scientific">bioreactor metagenome</name>
    <dbReference type="NCBI Taxonomy" id="1076179"/>
    <lineage>
        <taxon>unclassified sequences</taxon>
        <taxon>metagenomes</taxon>
        <taxon>ecological metagenomes</taxon>
    </lineage>
</organism>
<dbReference type="Gene3D" id="3.50.50.60">
    <property type="entry name" value="FAD/NAD(P)-binding domain"/>
    <property type="match status" value="1"/>
</dbReference>
<sequence length="133" mass="14280">MFNFASDGLKAPSQRVTDFLKNRLSTALPATSYNPGVIKAPLHELLPSHIASRMKQAFYIFDKKMKGFVSEDAMMLGVESRTSSPVRITRDFETMEHLSVKGLVPCGEGAGYAGGIVSSAIDGINAALSVSII</sequence>
<reference evidence="2" key="1">
    <citation type="submission" date="2019-08" db="EMBL/GenBank/DDBJ databases">
        <authorList>
            <person name="Kucharzyk K."/>
            <person name="Murdoch R.W."/>
            <person name="Higgins S."/>
            <person name="Loffler F."/>
        </authorList>
    </citation>
    <scope>NUCLEOTIDE SEQUENCE</scope>
</reference>
<feature type="domain" description="FAD-dependent protein C-terminal" evidence="1">
    <location>
        <begin position="2"/>
        <end position="82"/>
    </location>
</feature>